<dbReference type="Proteomes" id="UP000315825">
    <property type="component" value="Unassembled WGS sequence"/>
</dbReference>
<evidence type="ECO:0000256" key="5">
    <source>
        <dbReference type="ARBA" id="ARBA00022989"/>
    </source>
</evidence>
<dbReference type="PANTHER" id="PTHR30489:SF0">
    <property type="entry name" value="LIPOPROTEIN-RELEASING SYSTEM TRANSMEMBRANE PROTEIN LOLE"/>
    <property type="match status" value="1"/>
</dbReference>
<proteinExistence type="inferred from homology"/>
<evidence type="ECO:0000256" key="4">
    <source>
        <dbReference type="ARBA" id="ARBA00022692"/>
    </source>
</evidence>
<protein>
    <submittedName>
        <fullName evidence="10">FtsX-like permease family protein</fullName>
    </submittedName>
</protein>
<evidence type="ECO:0000313" key="11">
    <source>
        <dbReference type="Proteomes" id="UP000315825"/>
    </source>
</evidence>
<evidence type="ECO:0000313" key="10">
    <source>
        <dbReference type="EMBL" id="RZO27175.1"/>
    </source>
</evidence>
<evidence type="ECO:0000256" key="3">
    <source>
        <dbReference type="ARBA" id="ARBA00022475"/>
    </source>
</evidence>
<dbReference type="InterPro" id="IPR003838">
    <property type="entry name" value="ABC3_permease_C"/>
</dbReference>
<dbReference type="Pfam" id="PF02687">
    <property type="entry name" value="FtsX"/>
    <property type="match status" value="1"/>
</dbReference>
<dbReference type="InterPro" id="IPR025857">
    <property type="entry name" value="MacB_PCD"/>
</dbReference>
<feature type="transmembrane region" description="Helical" evidence="7">
    <location>
        <begin position="308"/>
        <end position="334"/>
    </location>
</feature>
<evidence type="ECO:0000256" key="2">
    <source>
        <dbReference type="ARBA" id="ARBA00005236"/>
    </source>
</evidence>
<gene>
    <name evidence="10" type="ORF">EVA92_00080</name>
</gene>
<reference evidence="10 11" key="1">
    <citation type="submission" date="2019-02" db="EMBL/GenBank/DDBJ databases">
        <title>Prokaryotic population dynamics and viral predation in marine succession experiment using metagenomics: the confinement effect.</title>
        <authorList>
            <person name="Haro-Moreno J.M."/>
            <person name="Rodriguez-Valera F."/>
            <person name="Lopez-Perez M."/>
        </authorList>
    </citation>
    <scope>NUCLEOTIDE SEQUENCE [LARGE SCALE GENOMIC DNA]</scope>
    <source>
        <strain evidence="10">MED-G159</strain>
    </source>
</reference>
<name>A0A520N171_9GAMM</name>
<dbReference type="GO" id="GO:0044874">
    <property type="term" value="P:lipoprotein localization to outer membrane"/>
    <property type="evidence" value="ECO:0007669"/>
    <property type="project" value="TreeGrafter"/>
</dbReference>
<evidence type="ECO:0000259" key="9">
    <source>
        <dbReference type="Pfam" id="PF12704"/>
    </source>
</evidence>
<feature type="transmembrane region" description="Helical" evidence="7">
    <location>
        <begin position="371"/>
        <end position="390"/>
    </location>
</feature>
<dbReference type="Pfam" id="PF12704">
    <property type="entry name" value="MacB_PCD"/>
    <property type="match status" value="1"/>
</dbReference>
<dbReference type="EMBL" id="SHBE01000001">
    <property type="protein sequence ID" value="RZO27175.1"/>
    <property type="molecule type" value="Genomic_DNA"/>
</dbReference>
<evidence type="ECO:0000259" key="8">
    <source>
        <dbReference type="Pfam" id="PF02687"/>
    </source>
</evidence>
<organism evidence="10 11">
    <name type="scientific">SAR86 cluster bacterium</name>
    <dbReference type="NCBI Taxonomy" id="2030880"/>
    <lineage>
        <taxon>Bacteria</taxon>
        <taxon>Pseudomonadati</taxon>
        <taxon>Pseudomonadota</taxon>
        <taxon>Gammaproteobacteria</taxon>
        <taxon>SAR86 cluster</taxon>
    </lineage>
</organism>
<feature type="domain" description="ABC3 transporter permease C-terminal" evidence="8">
    <location>
        <begin position="267"/>
        <end position="398"/>
    </location>
</feature>
<feature type="transmembrane region" description="Helical" evidence="7">
    <location>
        <begin position="20"/>
        <end position="46"/>
    </location>
</feature>
<dbReference type="PANTHER" id="PTHR30489">
    <property type="entry name" value="LIPOPROTEIN-RELEASING SYSTEM TRANSMEMBRANE PROTEIN LOLE"/>
    <property type="match status" value="1"/>
</dbReference>
<evidence type="ECO:0000256" key="7">
    <source>
        <dbReference type="SAM" id="Phobius"/>
    </source>
</evidence>
<feature type="domain" description="MacB-like periplasmic core" evidence="9">
    <location>
        <begin position="25"/>
        <end position="232"/>
    </location>
</feature>
<accession>A0A520N171</accession>
<dbReference type="AlphaFoldDB" id="A0A520N171"/>
<keyword evidence="6 7" id="KW-0472">Membrane</keyword>
<evidence type="ECO:0000256" key="6">
    <source>
        <dbReference type="ARBA" id="ARBA00023136"/>
    </source>
</evidence>
<comment type="subcellular location">
    <subcellularLocation>
        <location evidence="1">Cell membrane</location>
        <topology evidence="1">Multi-pass membrane protein</topology>
    </subcellularLocation>
</comment>
<dbReference type="InterPro" id="IPR051447">
    <property type="entry name" value="Lipoprotein-release_system"/>
</dbReference>
<keyword evidence="4 7" id="KW-0812">Transmembrane</keyword>
<comment type="caution">
    <text evidence="10">The sequence shown here is derived from an EMBL/GenBank/DDBJ whole genome shotgun (WGS) entry which is preliminary data.</text>
</comment>
<sequence>MNNLLNKISFSYLLNPGTKRFSSLSIFTTVGIAIGTSVVIIVMSVMNGFQNELKERILGAVPQVIFERFEKFENIEEVISKAKQHPNVIGAQEYLMEQSILSSKYATKGVVIKGTDEKEISIIAKNIIEGSLKELKDGANIILGDSLAYKLGVLPGEQITLIVASDLGNIMTMPRAINFLVIGLFSVGSEVDQNYALIGKDSFTKAFSKKRNMGIELRLDDVLDAENTGEEVLKSIAINSYTKITTWEEVYGSLFRATQLERTMVSLLMSLILLIAVFSMVLSINHFVKDKESEIAMLRTIGYSKNEILRIFLQITLFIGIIGIFLGNLLGVIFSNNITEFFNFLADIFNINVMNTYYVDYFPSIVMFEDILLINGCSIILIILLGFIPANKAAKTNPVKILNKK</sequence>
<keyword evidence="5 7" id="KW-1133">Transmembrane helix</keyword>
<comment type="similarity">
    <text evidence="2">Belongs to the ABC-4 integral membrane protein family. LolC/E subfamily.</text>
</comment>
<keyword evidence="3" id="KW-1003">Cell membrane</keyword>
<dbReference type="GO" id="GO:0098797">
    <property type="term" value="C:plasma membrane protein complex"/>
    <property type="evidence" value="ECO:0007669"/>
    <property type="project" value="TreeGrafter"/>
</dbReference>
<evidence type="ECO:0000256" key="1">
    <source>
        <dbReference type="ARBA" id="ARBA00004651"/>
    </source>
</evidence>
<feature type="transmembrane region" description="Helical" evidence="7">
    <location>
        <begin position="265"/>
        <end position="288"/>
    </location>
</feature>